<dbReference type="InterPro" id="IPR000089">
    <property type="entry name" value="Biotin_lipoyl"/>
</dbReference>
<evidence type="ECO:0000256" key="6">
    <source>
        <dbReference type="ARBA" id="ARBA00023098"/>
    </source>
</evidence>
<dbReference type="UniPathway" id="UPA00094"/>
<dbReference type="Pfam" id="PF00364">
    <property type="entry name" value="Biotin_lipoyl"/>
    <property type="match status" value="1"/>
</dbReference>
<keyword evidence="4 9" id="KW-0444">Lipid biosynthesis</keyword>
<keyword evidence="12" id="KW-1185">Reference proteome</keyword>
<dbReference type="InterPro" id="IPR001249">
    <property type="entry name" value="AcCoA_biotinCC"/>
</dbReference>
<dbReference type="GO" id="GO:0006633">
    <property type="term" value="P:fatty acid biosynthetic process"/>
    <property type="evidence" value="ECO:0007669"/>
    <property type="project" value="UniProtKB-UniPathway"/>
</dbReference>
<dbReference type="Proteomes" id="UP000254069">
    <property type="component" value="Unassembled WGS sequence"/>
</dbReference>
<evidence type="ECO:0000256" key="7">
    <source>
        <dbReference type="ARBA" id="ARBA00023160"/>
    </source>
</evidence>
<dbReference type="PROSITE" id="PS00188">
    <property type="entry name" value="BIOTIN"/>
    <property type="match status" value="1"/>
</dbReference>
<evidence type="ECO:0000256" key="3">
    <source>
        <dbReference type="ARBA" id="ARBA00017562"/>
    </source>
</evidence>
<evidence type="ECO:0000313" key="11">
    <source>
        <dbReference type="EMBL" id="SUI56498.1"/>
    </source>
</evidence>
<evidence type="ECO:0000256" key="4">
    <source>
        <dbReference type="ARBA" id="ARBA00022516"/>
    </source>
</evidence>
<dbReference type="PRINTS" id="PR01071">
    <property type="entry name" value="ACOABIOTINCC"/>
</dbReference>
<gene>
    <name evidence="11" type="primary">accB</name>
    <name evidence="11" type="ORF">NCTC10738_01154</name>
</gene>
<dbReference type="EMBL" id="UGYO01000001">
    <property type="protein sequence ID" value="SUI56498.1"/>
    <property type="molecule type" value="Genomic_DNA"/>
</dbReference>
<evidence type="ECO:0000256" key="9">
    <source>
        <dbReference type="RuleBase" id="RU364072"/>
    </source>
</evidence>
<dbReference type="PROSITE" id="PS50968">
    <property type="entry name" value="BIOTINYL_LIPOYL"/>
    <property type="match status" value="1"/>
</dbReference>
<comment type="function">
    <text evidence="1 9">This protein is a component of the acetyl coenzyme A carboxylase complex; first, biotin carboxylase catalyzes the carboxylation of the carrier protein and then the transcarboxylase transfers the carboxyl group to form malonyl-CoA.</text>
</comment>
<dbReference type="InterPro" id="IPR011053">
    <property type="entry name" value="Single_hybrid_motif"/>
</dbReference>
<dbReference type="GO" id="GO:0003989">
    <property type="term" value="F:acetyl-CoA carboxylase activity"/>
    <property type="evidence" value="ECO:0007669"/>
    <property type="project" value="InterPro"/>
</dbReference>
<dbReference type="PANTHER" id="PTHR45266:SF3">
    <property type="entry name" value="OXALOACETATE DECARBOXYLASE ALPHA CHAIN"/>
    <property type="match status" value="1"/>
</dbReference>
<dbReference type="PANTHER" id="PTHR45266">
    <property type="entry name" value="OXALOACETATE DECARBOXYLASE ALPHA CHAIN"/>
    <property type="match status" value="1"/>
</dbReference>
<dbReference type="GO" id="GO:0009317">
    <property type="term" value="C:acetyl-CoA carboxylase complex"/>
    <property type="evidence" value="ECO:0007669"/>
    <property type="project" value="InterPro"/>
</dbReference>
<name>A0A379Z7G9_9GAMM</name>
<reference evidence="11 12" key="1">
    <citation type="submission" date="2018-06" db="EMBL/GenBank/DDBJ databases">
        <authorList>
            <consortium name="Pathogen Informatics"/>
            <person name="Doyle S."/>
        </authorList>
    </citation>
    <scope>NUCLEOTIDE SEQUENCE [LARGE SCALE GENOMIC DNA]</scope>
    <source>
        <strain evidence="11 12">NCTC10738</strain>
    </source>
</reference>
<dbReference type="RefSeq" id="WP_115389358.1">
    <property type="nucleotide sequence ID" value="NZ_JADZHC010000011.1"/>
</dbReference>
<keyword evidence="5 9" id="KW-0276">Fatty acid metabolism</keyword>
<evidence type="ECO:0000259" key="10">
    <source>
        <dbReference type="PROSITE" id="PS50968"/>
    </source>
</evidence>
<dbReference type="InterPro" id="IPR001882">
    <property type="entry name" value="Biotin_BS"/>
</dbReference>
<dbReference type="CDD" id="cd06850">
    <property type="entry name" value="biotinyl_domain"/>
    <property type="match status" value="1"/>
</dbReference>
<keyword evidence="7 9" id="KW-0275">Fatty acid biosynthesis</keyword>
<keyword evidence="8 9" id="KW-0092">Biotin</keyword>
<sequence>MDIRKIKKLIELVQESGINELEITEGQEAVRIRRFGPQQPQASFSIGNDSVQVLAPVAGTFLRSAGDHGVPLVELGTEVEPGTVLGYVQAMKALNPVKAEQSGTVKAILAQNGEAVGLQQTLFVLD</sequence>
<feature type="domain" description="Lipoyl-binding" evidence="10">
    <location>
        <begin position="43"/>
        <end position="126"/>
    </location>
</feature>
<organism evidence="11 12">
    <name type="scientific">Shewanella algae</name>
    <dbReference type="NCBI Taxonomy" id="38313"/>
    <lineage>
        <taxon>Bacteria</taxon>
        <taxon>Pseudomonadati</taxon>
        <taxon>Pseudomonadota</taxon>
        <taxon>Gammaproteobacteria</taxon>
        <taxon>Alteromonadales</taxon>
        <taxon>Shewanellaceae</taxon>
        <taxon>Shewanella</taxon>
    </lineage>
</organism>
<dbReference type="SUPFAM" id="SSF51230">
    <property type="entry name" value="Single hybrid motif"/>
    <property type="match status" value="1"/>
</dbReference>
<evidence type="ECO:0000256" key="8">
    <source>
        <dbReference type="ARBA" id="ARBA00023267"/>
    </source>
</evidence>
<evidence type="ECO:0000256" key="1">
    <source>
        <dbReference type="ARBA" id="ARBA00003761"/>
    </source>
</evidence>
<accession>A0A379Z7G9</accession>
<evidence type="ECO:0000256" key="5">
    <source>
        <dbReference type="ARBA" id="ARBA00022832"/>
    </source>
</evidence>
<proteinExistence type="predicted"/>
<evidence type="ECO:0000313" key="12">
    <source>
        <dbReference type="Proteomes" id="UP000254069"/>
    </source>
</evidence>
<comment type="pathway">
    <text evidence="2 9">Lipid metabolism; fatty acid biosynthesis.</text>
</comment>
<dbReference type="InterPro" id="IPR050709">
    <property type="entry name" value="Biotin_Carboxyl_Carrier/Decarb"/>
</dbReference>
<dbReference type="AlphaFoldDB" id="A0A379Z7G9"/>
<keyword evidence="6 9" id="KW-0443">Lipid metabolism</keyword>
<dbReference type="Gene3D" id="2.40.50.100">
    <property type="match status" value="1"/>
</dbReference>
<protein>
    <recommendedName>
        <fullName evidence="3 9">Biotin carboxyl carrier protein of acetyl-CoA carboxylase</fullName>
    </recommendedName>
</protein>
<evidence type="ECO:0000256" key="2">
    <source>
        <dbReference type="ARBA" id="ARBA00005194"/>
    </source>
</evidence>